<evidence type="ECO:0000256" key="1">
    <source>
        <dbReference type="SAM" id="MobiDB-lite"/>
    </source>
</evidence>
<feature type="transmembrane region" description="Helical" evidence="2">
    <location>
        <begin position="116"/>
        <end position="138"/>
    </location>
</feature>
<proteinExistence type="predicted"/>
<name>A0A2S0KCI8_9ACTN</name>
<organism evidence="3 4">
    <name type="scientific">Gordonia iterans</name>
    <dbReference type="NCBI Taxonomy" id="1004901"/>
    <lineage>
        <taxon>Bacteria</taxon>
        <taxon>Bacillati</taxon>
        <taxon>Actinomycetota</taxon>
        <taxon>Actinomycetes</taxon>
        <taxon>Mycobacteriales</taxon>
        <taxon>Gordoniaceae</taxon>
        <taxon>Gordonia</taxon>
    </lineage>
</organism>
<dbReference type="OrthoDB" id="4376396at2"/>
<keyword evidence="2" id="KW-1133">Transmembrane helix</keyword>
<dbReference type="EMBL" id="CP027433">
    <property type="protein sequence ID" value="AVL99373.1"/>
    <property type="molecule type" value="Genomic_DNA"/>
</dbReference>
<dbReference type="Proteomes" id="UP000239814">
    <property type="component" value="Chromosome"/>
</dbReference>
<feature type="region of interest" description="Disordered" evidence="1">
    <location>
        <begin position="32"/>
        <end position="54"/>
    </location>
</feature>
<dbReference type="AlphaFoldDB" id="A0A2S0KCI8"/>
<keyword evidence="2" id="KW-0472">Membrane</keyword>
<feature type="compositionally biased region" description="Basic and acidic residues" evidence="1">
    <location>
        <begin position="32"/>
        <end position="49"/>
    </location>
</feature>
<feature type="transmembrane region" description="Helical" evidence="2">
    <location>
        <begin position="63"/>
        <end position="87"/>
    </location>
</feature>
<accession>A0A2S0KCI8</accession>
<evidence type="ECO:0000313" key="4">
    <source>
        <dbReference type="Proteomes" id="UP000239814"/>
    </source>
</evidence>
<keyword evidence="4" id="KW-1185">Reference proteome</keyword>
<dbReference type="RefSeq" id="WP_105941108.1">
    <property type="nucleotide sequence ID" value="NZ_CP027433.1"/>
</dbReference>
<keyword evidence="2" id="KW-0812">Transmembrane</keyword>
<reference evidence="3 4" key="1">
    <citation type="submission" date="2018-03" db="EMBL/GenBank/DDBJ databases">
        <title>Characteristics and genome of n-alkane degrading marine bacteria Gordonia iterans isolated from crude oil contaminated in Tae-an, South Korea.</title>
        <authorList>
            <person name="Lee S.-S."/>
            <person name="Kim H."/>
        </authorList>
    </citation>
    <scope>NUCLEOTIDE SEQUENCE [LARGE SCALE GENOMIC DNA]</scope>
    <source>
        <strain evidence="3 4">Co17</strain>
    </source>
</reference>
<sequence length="222" mass="24256">MTYPGTWGDPDDSEHIPTQAELDAEDLAELERSSRDADLAARYPRRPEDPGPPPTALTRDALICWYVAALAALACIVYGFATLGAAVDRLADRLEPQMAEVHQIDGTRTAESMAAFWPPALIAGWLVAIAITYPLLVAIGRHHSRNVRSIYAAVCILTVMFVPLISDLLFDYPEVPSVFRVAAWVSVAGLLLSVLMTFRGSVGGWLPASTRLKPSKVFRNPR</sequence>
<protein>
    <submittedName>
        <fullName evidence="3">Uncharacterized protein</fullName>
    </submittedName>
</protein>
<feature type="transmembrane region" description="Helical" evidence="2">
    <location>
        <begin position="150"/>
        <end position="170"/>
    </location>
</feature>
<evidence type="ECO:0000256" key="2">
    <source>
        <dbReference type="SAM" id="Phobius"/>
    </source>
</evidence>
<gene>
    <name evidence="3" type="ORF">C6V83_02795</name>
</gene>
<evidence type="ECO:0000313" key="3">
    <source>
        <dbReference type="EMBL" id="AVL99373.1"/>
    </source>
</evidence>
<feature type="transmembrane region" description="Helical" evidence="2">
    <location>
        <begin position="182"/>
        <end position="206"/>
    </location>
</feature>
<dbReference type="KEGG" id="git:C6V83_02795"/>